<keyword evidence="11" id="KW-0472">Membrane</keyword>
<dbReference type="FunCoup" id="A0A1Y1X1P8">
    <property type="interactions" value="49"/>
</dbReference>
<dbReference type="InterPro" id="IPR017853">
    <property type="entry name" value="GH"/>
</dbReference>
<dbReference type="GO" id="GO:0000272">
    <property type="term" value="P:polysaccharide catabolic process"/>
    <property type="evidence" value="ECO:0007669"/>
    <property type="project" value="UniProtKB-KW"/>
</dbReference>
<dbReference type="InterPro" id="IPR000490">
    <property type="entry name" value="Glyco_hydro_17"/>
</dbReference>
<keyword evidence="21" id="KW-1185">Reference proteome</keyword>
<comment type="catalytic activity">
    <reaction evidence="1">
        <text>Hydrolysis of (1-&gt;3)-beta-D-glucosidic linkages in (1-&gt;3)-beta-D-glucans.</text>
        <dbReference type="EC" id="3.2.1.39"/>
    </reaction>
</comment>
<reference evidence="20 21" key="1">
    <citation type="submission" date="2016-07" db="EMBL/GenBank/DDBJ databases">
        <title>Pervasive Adenine N6-methylation of Active Genes in Fungi.</title>
        <authorList>
            <consortium name="DOE Joint Genome Institute"/>
            <person name="Mondo S.J."/>
            <person name="Dannebaum R.O."/>
            <person name="Kuo R.C."/>
            <person name="Labutti K."/>
            <person name="Haridas S."/>
            <person name="Kuo A."/>
            <person name="Salamov A."/>
            <person name="Ahrendt S.R."/>
            <person name="Lipzen A."/>
            <person name="Sullivan W."/>
            <person name="Andreopoulos W.B."/>
            <person name="Clum A."/>
            <person name="Lindquist E."/>
            <person name="Daum C."/>
            <person name="Ramamoorthy G.K."/>
            <person name="Gryganskyi A."/>
            <person name="Culley D."/>
            <person name="Magnuson J.K."/>
            <person name="James T.Y."/>
            <person name="O'Malley M.A."/>
            <person name="Stajich J.E."/>
            <person name="Spatafora J.W."/>
            <person name="Visel A."/>
            <person name="Grigoriev I.V."/>
        </authorList>
    </citation>
    <scope>NUCLEOTIDE SEQUENCE [LARGE SCALE GENOMIC DNA]</scope>
    <source>
        <strain evidence="20 21">CBS 931.73</strain>
    </source>
</reference>
<dbReference type="SUPFAM" id="SSF51445">
    <property type="entry name" value="(Trans)glycosidases"/>
    <property type="match status" value="1"/>
</dbReference>
<dbReference type="OrthoDB" id="77201at2759"/>
<dbReference type="GO" id="GO:0009277">
    <property type="term" value="C:fungal-type cell wall"/>
    <property type="evidence" value="ECO:0007669"/>
    <property type="project" value="TreeGrafter"/>
</dbReference>
<protein>
    <recommendedName>
        <fullName evidence="5">glucan endo-1,3-beta-D-glucosidase</fullName>
        <ecNumber evidence="5">3.2.1.39</ecNumber>
    </recommendedName>
    <alternativeName>
        <fullName evidence="18">Endo-1,3-beta-glucanase btgC</fullName>
    </alternativeName>
    <alternativeName>
        <fullName evidence="17">Laminarinase btgC</fullName>
    </alternativeName>
</protein>
<evidence type="ECO:0000256" key="3">
    <source>
        <dbReference type="ARBA" id="ARBA00004401"/>
    </source>
</evidence>
<evidence type="ECO:0000256" key="8">
    <source>
        <dbReference type="ARBA" id="ARBA00022525"/>
    </source>
</evidence>
<evidence type="ECO:0000256" key="5">
    <source>
        <dbReference type="ARBA" id="ARBA00012780"/>
    </source>
</evidence>
<organism evidence="20 21">
    <name type="scientific">Basidiobolus meristosporus CBS 931.73</name>
    <dbReference type="NCBI Taxonomy" id="1314790"/>
    <lineage>
        <taxon>Eukaryota</taxon>
        <taxon>Fungi</taxon>
        <taxon>Fungi incertae sedis</taxon>
        <taxon>Zoopagomycota</taxon>
        <taxon>Entomophthoromycotina</taxon>
        <taxon>Basidiobolomycetes</taxon>
        <taxon>Basidiobolales</taxon>
        <taxon>Basidiobolaceae</taxon>
        <taxon>Basidiobolus</taxon>
    </lineage>
</organism>
<evidence type="ECO:0000256" key="13">
    <source>
        <dbReference type="ARBA" id="ARBA00023277"/>
    </source>
</evidence>
<dbReference type="EC" id="3.2.1.39" evidence="5"/>
<gene>
    <name evidence="20" type="ORF">K493DRAFT_327193</name>
</gene>
<proteinExistence type="inferred from homology"/>
<evidence type="ECO:0000313" key="21">
    <source>
        <dbReference type="Proteomes" id="UP000193498"/>
    </source>
</evidence>
<evidence type="ECO:0000256" key="1">
    <source>
        <dbReference type="ARBA" id="ARBA00000382"/>
    </source>
</evidence>
<comment type="subcellular location">
    <subcellularLocation>
        <location evidence="3">Cell membrane</location>
        <topology evidence="3">Single-pass type II membrane protein</topology>
    </subcellularLocation>
    <subcellularLocation>
        <location evidence="2">Secreted</location>
        <location evidence="2">Cell wall</location>
    </subcellularLocation>
</comment>
<dbReference type="STRING" id="1314790.A0A1Y1X1P8"/>
<dbReference type="InterPro" id="IPR050732">
    <property type="entry name" value="Beta-glucan_modifiers"/>
</dbReference>
<keyword evidence="14" id="KW-0961">Cell wall biogenesis/degradation</keyword>
<dbReference type="PANTHER" id="PTHR16631">
    <property type="entry name" value="GLUCAN 1,3-BETA-GLUCOSIDASE"/>
    <property type="match status" value="1"/>
</dbReference>
<evidence type="ECO:0000256" key="4">
    <source>
        <dbReference type="ARBA" id="ARBA00008773"/>
    </source>
</evidence>
<dbReference type="Pfam" id="PF00332">
    <property type="entry name" value="Glyco_hydro_17"/>
    <property type="match status" value="1"/>
</dbReference>
<dbReference type="GO" id="GO:0005886">
    <property type="term" value="C:plasma membrane"/>
    <property type="evidence" value="ECO:0007669"/>
    <property type="project" value="UniProtKB-SubCell"/>
</dbReference>
<evidence type="ECO:0000256" key="17">
    <source>
        <dbReference type="ARBA" id="ARBA00042373"/>
    </source>
</evidence>
<evidence type="ECO:0000256" key="6">
    <source>
        <dbReference type="ARBA" id="ARBA00022475"/>
    </source>
</evidence>
<keyword evidence="12" id="KW-0325">Glycoprotein</keyword>
<evidence type="ECO:0000256" key="10">
    <source>
        <dbReference type="ARBA" id="ARBA00022801"/>
    </source>
</evidence>
<evidence type="ECO:0000256" key="11">
    <source>
        <dbReference type="ARBA" id="ARBA00023136"/>
    </source>
</evidence>
<comment type="similarity">
    <text evidence="4 19">Belongs to the glycosyl hydrolase 17 family.</text>
</comment>
<keyword evidence="8" id="KW-0964">Secreted</keyword>
<evidence type="ECO:0000256" key="14">
    <source>
        <dbReference type="ARBA" id="ARBA00023316"/>
    </source>
</evidence>
<keyword evidence="9" id="KW-0732">Signal</keyword>
<evidence type="ECO:0000256" key="15">
    <source>
        <dbReference type="ARBA" id="ARBA00023326"/>
    </source>
</evidence>
<keyword evidence="10 20" id="KW-0378">Hydrolase</keyword>
<keyword evidence="6" id="KW-1003">Cell membrane</keyword>
<dbReference type="GO" id="GO:0009986">
    <property type="term" value="C:cell surface"/>
    <property type="evidence" value="ECO:0007669"/>
    <property type="project" value="TreeGrafter"/>
</dbReference>
<name>A0A1Y1X1P8_9FUNG</name>
<evidence type="ECO:0000256" key="2">
    <source>
        <dbReference type="ARBA" id="ARBA00004191"/>
    </source>
</evidence>
<keyword evidence="15" id="KW-0624">Polysaccharide degradation</keyword>
<dbReference type="Proteomes" id="UP000193498">
    <property type="component" value="Unassembled WGS sequence"/>
</dbReference>
<comment type="caution">
    <text evidence="20">The sequence shown here is derived from an EMBL/GenBank/DDBJ whole genome shotgun (WGS) entry which is preliminary data.</text>
</comment>
<keyword evidence="7" id="KW-0134">Cell wall</keyword>
<dbReference type="Gene3D" id="3.20.20.80">
    <property type="entry name" value="Glycosidases"/>
    <property type="match status" value="2"/>
</dbReference>
<evidence type="ECO:0000256" key="18">
    <source>
        <dbReference type="ARBA" id="ARBA00043078"/>
    </source>
</evidence>
<evidence type="ECO:0000256" key="12">
    <source>
        <dbReference type="ARBA" id="ARBA00023180"/>
    </source>
</evidence>
<dbReference type="GO" id="GO:0005576">
    <property type="term" value="C:extracellular region"/>
    <property type="evidence" value="ECO:0007669"/>
    <property type="project" value="TreeGrafter"/>
</dbReference>
<evidence type="ECO:0000256" key="9">
    <source>
        <dbReference type="ARBA" id="ARBA00022729"/>
    </source>
</evidence>
<sequence>MARSLSPAEDTIGEKAEVSSTSEFVKFTQATTKHPNLRHVFWGLCYSPPSTQYPKCGATKDDIMAELKLISQLTRRVRLYGMDCNQGELVMEAIQQLGVDLKVVLTVWIDSNPATYERQSKELVRVLSKYGTNNVYGISLGNEVLFRKEMDDTELFSRMDHLREMLRSKNWNVPVFTSEIGSLINNQLIDKVDLVMANIHPYFAGTLAQDASNWTMSYFKQNIQGSLPSSKAGIVSEVGWPTRGDPHQGAIPNTNNLQLFLNDFVCKANRLKLKYFYFEVFDSPWKIQFNQLETSWGIFDAKKKLKVVIPDCLVED</sequence>
<accession>A0A1Y1X1P8</accession>
<comment type="function">
    <text evidence="16">Glucanases play a role in cell expansion during growth, in cell-cell fusion during mating, and in spore release during sporulation. This enzyme may be involved in beta-glucan degradation. Active on laminarin and lichenan.</text>
</comment>
<dbReference type="PANTHER" id="PTHR16631:SF17">
    <property type="entry name" value="GLUCAN ENDO-1,3-BETA-GLUCOSIDASE BTGC"/>
    <property type="match status" value="1"/>
</dbReference>
<evidence type="ECO:0000256" key="19">
    <source>
        <dbReference type="RuleBase" id="RU004335"/>
    </source>
</evidence>
<evidence type="ECO:0000313" key="20">
    <source>
        <dbReference type="EMBL" id="ORX79612.1"/>
    </source>
</evidence>
<dbReference type="GO" id="GO:0071555">
    <property type="term" value="P:cell wall organization"/>
    <property type="evidence" value="ECO:0007669"/>
    <property type="project" value="UniProtKB-KW"/>
</dbReference>
<dbReference type="EMBL" id="MCFE01000774">
    <property type="protein sequence ID" value="ORX79612.1"/>
    <property type="molecule type" value="Genomic_DNA"/>
</dbReference>
<evidence type="ECO:0000256" key="7">
    <source>
        <dbReference type="ARBA" id="ARBA00022512"/>
    </source>
</evidence>
<dbReference type="AlphaFoldDB" id="A0A1Y1X1P8"/>
<dbReference type="InParanoid" id="A0A1Y1X1P8"/>
<keyword evidence="13" id="KW-0119">Carbohydrate metabolism</keyword>
<dbReference type="GO" id="GO:0042973">
    <property type="term" value="F:glucan endo-1,3-beta-D-glucosidase activity"/>
    <property type="evidence" value="ECO:0007669"/>
    <property type="project" value="UniProtKB-EC"/>
</dbReference>
<evidence type="ECO:0000256" key="16">
    <source>
        <dbReference type="ARBA" id="ARBA00037649"/>
    </source>
</evidence>